<dbReference type="Gene3D" id="3.30.70.1180">
    <property type="entry name" value="Vacuolar atp synthase subunit c, domain 1"/>
    <property type="match status" value="1"/>
</dbReference>
<dbReference type="SUPFAM" id="SSF118203">
    <property type="entry name" value="Vacuolar ATP synthase subunit C"/>
    <property type="match status" value="1"/>
</dbReference>
<dbReference type="Gene3D" id="3.30.70.100">
    <property type="match status" value="1"/>
</dbReference>
<keyword evidence="8" id="KW-1185">Reference proteome</keyword>
<protein>
    <recommendedName>
        <fullName evidence="6">V-type proton ATPase subunit C</fullName>
    </recommendedName>
</protein>
<dbReference type="Proteomes" id="UP001158576">
    <property type="component" value="Chromosome XSR"/>
</dbReference>
<comment type="function">
    <text evidence="5 6">Subunit of the V1 complex of vacuolar(H+)-ATPase (V-ATPase), a multisubunit enzyme composed of a peripheral complex (V1) that hydrolyzes ATP and a membrane integral complex (V0) that translocates protons. V-ATPase is responsible for acidifying and maintaining the pH of intracellular compartments and in some cell types, is targeted to the plasma membrane, where it is responsible for acidifying the extracellular environment. Subunit C is necessary for the assembly of the catalytic sector of the enzyme and is likely to have a specific function in its catalytic activity.</text>
</comment>
<dbReference type="PANTHER" id="PTHR10137">
    <property type="entry name" value="V-TYPE PROTON ATPASE SUBUNIT C"/>
    <property type="match status" value="1"/>
</dbReference>
<gene>
    <name evidence="7" type="ORF">OKIOD_LOCUS8382</name>
</gene>
<dbReference type="InterPro" id="IPR036132">
    <property type="entry name" value="Vac_ATP_synth_c_sf"/>
</dbReference>
<dbReference type="CDD" id="cd14785">
    <property type="entry name" value="V-ATPase_C"/>
    <property type="match status" value="1"/>
</dbReference>
<comment type="subunit">
    <text evidence="6">V-ATPase is a heteromultimeric enzyme made up of two complexes: the ATP-hydrolytic V1 complex and the proton translocation V0 complex. The V1 complex consists of three catalytic AB heterodimers that form a heterohexamer, three peripheral stalks each consisting of EG heterodimers, one central rotor including subunits D and F, and the regulatory subunits C and H. The proton translocation complex V0 consists of the proton transport subunit a, a ring of proteolipid subunits c9c'', rotary subunit d, subunits e and f, and two accessory subunits.</text>
</comment>
<evidence type="ECO:0000256" key="2">
    <source>
        <dbReference type="ARBA" id="ARBA00022448"/>
    </source>
</evidence>
<dbReference type="PANTHER" id="PTHR10137:SF0">
    <property type="entry name" value="V-TYPE PROTON ATPASE SUBUNIT C"/>
    <property type="match status" value="1"/>
</dbReference>
<evidence type="ECO:0000256" key="3">
    <source>
        <dbReference type="ARBA" id="ARBA00022781"/>
    </source>
</evidence>
<evidence type="ECO:0000256" key="5">
    <source>
        <dbReference type="ARBA" id="ARBA00046006"/>
    </source>
</evidence>
<comment type="similarity">
    <text evidence="1 6">Belongs to the V-ATPase C subunit family.</text>
</comment>
<sequence>MSELWLVSVPGEQYNQMNTLPGDLCAMKAEMKLPELKVGTLDQLIQLSDELSKADAFGESVCRKVSGCMLDILDGDRAQASEHLRMNNGKDSANMWVTKFKWDAAKFPSRVALPQLLGVINRALSEIDTAVKKKSAHYNGIRSQLSQFEKRSNASLVTRPLSDVVKQADLVQASEYLETLFVALPARCEEEWLKGYETLTDMIVPRSSKKIVGDNEYCIFSVTLFRRAVAEFKNECSKRKYIVREFNYSAADIKNEKEQQTTLSTEKSKTYPVLFKWLKVNFSEAFSAWLHIKALRIFVESVLRYGLPVNFRAAVLIPAKPRKLRERLNKIYSELDSANFSNTANDGDVGLKFDSGDYYPYVYCRIPGDIVESS</sequence>
<dbReference type="Gene3D" id="1.20.1460.10">
    <property type="entry name" value="subunit c (vma5p) of the yeast v-atpase, domain 2"/>
    <property type="match status" value="1"/>
</dbReference>
<keyword evidence="2 6" id="KW-0813">Transport</keyword>
<accession>A0ABN7SHB7</accession>
<organism evidence="7 8">
    <name type="scientific">Oikopleura dioica</name>
    <name type="common">Tunicate</name>
    <dbReference type="NCBI Taxonomy" id="34765"/>
    <lineage>
        <taxon>Eukaryota</taxon>
        <taxon>Metazoa</taxon>
        <taxon>Chordata</taxon>
        <taxon>Tunicata</taxon>
        <taxon>Appendicularia</taxon>
        <taxon>Copelata</taxon>
        <taxon>Oikopleuridae</taxon>
        <taxon>Oikopleura</taxon>
    </lineage>
</organism>
<keyword evidence="3 6" id="KW-0375">Hydrogen ion transport</keyword>
<evidence type="ECO:0000256" key="4">
    <source>
        <dbReference type="ARBA" id="ARBA00023065"/>
    </source>
</evidence>
<keyword evidence="4 6" id="KW-0406">Ion transport</keyword>
<name>A0ABN7SHB7_OIKDI</name>
<evidence type="ECO:0000313" key="7">
    <source>
        <dbReference type="EMBL" id="CAG5100063.1"/>
    </source>
</evidence>
<dbReference type="InterPro" id="IPR004907">
    <property type="entry name" value="ATPase_V1-cplx_csu"/>
</dbReference>
<dbReference type="EMBL" id="OU015569">
    <property type="protein sequence ID" value="CAG5100063.1"/>
    <property type="molecule type" value="Genomic_DNA"/>
</dbReference>
<evidence type="ECO:0000256" key="6">
    <source>
        <dbReference type="RuleBase" id="RU364010"/>
    </source>
</evidence>
<reference evidence="7 8" key="1">
    <citation type="submission" date="2021-04" db="EMBL/GenBank/DDBJ databases">
        <authorList>
            <person name="Bliznina A."/>
        </authorList>
    </citation>
    <scope>NUCLEOTIDE SEQUENCE [LARGE SCALE GENOMIC DNA]</scope>
</reference>
<proteinExistence type="inferred from homology"/>
<evidence type="ECO:0000313" key="8">
    <source>
        <dbReference type="Proteomes" id="UP001158576"/>
    </source>
</evidence>
<dbReference type="Pfam" id="PF03223">
    <property type="entry name" value="V-ATPase_C"/>
    <property type="match status" value="1"/>
</dbReference>
<evidence type="ECO:0000256" key="1">
    <source>
        <dbReference type="ARBA" id="ARBA00006138"/>
    </source>
</evidence>